<keyword evidence="5" id="KW-0472">Membrane</keyword>
<dbReference type="PANTHER" id="PTHR48043">
    <property type="entry name" value="EG:EG0003.4 PROTEIN-RELATED"/>
    <property type="match status" value="1"/>
</dbReference>
<dbReference type="CTD" id="100862828"/>
<reference evidence="7" key="1">
    <citation type="submission" date="2025-08" db="UniProtKB">
        <authorList>
            <consortium name="RefSeq"/>
        </authorList>
    </citation>
    <scope>IDENTIFICATION</scope>
    <source>
        <tissue evidence="7">Silk gland</tissue>
    </source>
</reference>
<dbReference type="RefSeq" id="XP_028035385.1">
    <property type="nucleotide sequence ID" value="XM_028179584.1"/>
</dbReference>
<gene>
    <name evidence="7" type="primary">LOC114246864</name>
</gene>
<dbReference type="InterPro" id="IPR002213">
    <property type="entry name" value="UDP_glucos_trans"/>
</dbReference>
<comment type="catalytic activity">
    <reaction evidence="5">
        <text>glucuronate acceptor + UDP-alpha-D-glucuronate = acceptor beta-D-glucuronoside + UDP + H(+)</text>
        <dbReference type="Rhea" id="RHEA:21032"/>
        <dbReference type="ChEBI" id="CHEBI:15378"/>
        <dbReference type="ChEBI" id="CHEBI:58052"/>
        <dbReference type="ChEBI" id="CHEBI:58223"/>
        <dbReference type="ChEBI" id="CHEBI:132367"/>
        <dbReference type="ChEBI" id="CHEBI:132368"/>
        <dbReference type="EC" id="2.4.1.17"/>
    </reaction>
</comment>
<dbReference type="OrthoDB" id="5835829at2759"/>
<sequence length="533" mass="61405">MYCAFQREITKKMIRIIVIIMLLIRILQGTQAARILGVFPTPSISHQVVFRRLTLELHKRGHELVIVTTDPMYQKGEAPQNYTEIDVHDISYTTWRNDFMKLSRGSSDDLFEQTAVILELTTNLFEMQLKSKEVQALIKVKDAKKFDLLLLEACIRPAIILTHIFDAPAILVSSFGGVEYVFRILGVPTHPVLYPPPLHQRIFNLTFWEKTHEIFTHYYLEYLFWKAEYKVDEMVKRIFGPSTPTVRDTYKNVEMILLNAYAVWENNRPVPPNVVYVGGLHQKPEKDLPGDLKEYLDSSKHGVVYISFGTNVEPSLLPPERIQLLIKVFSELPYDVLWKWDQDELPGKSENIKIAKWLPQSDLLRHPKIKVFITQGGLQSTEEAITAGVPLIGIPMLMDQWYNVEKYVQLNIGLKLDLGSITEDSFRNAINTVTGDESYRQNVARLRSQVFDQPQGPLERAVWWTEHVLRHGGATHLRAAGALKSWTEYFELNLIAVLLVSFLMAIAFIVTLISSLMTSLKMYFNYDDKIKKH</sequence>
<evidence type="ECO:0000256" key="4">
    <source>
        <dbReference type="RuleBase" id="RU003718"/>
    </source>
</evidence>
<comment type="similarity">
    <text evidence="1 4">Belongs to the UDP-glycosyltransferase family.</text>
</comment>
<evidence type="ECO:0000313" key="6">
    <source>
        <dbReference type="Proteomes" id="UP000504629"/>
    </source>
</evidence>
<dbReference type="FunFam" id="3.40.50.2000:FF:000050">
    <property type="entry name" value="UDP-glucuronosyltransferase"/>
    <property type="match status" value="1"/>
</dbReference>
<dbReference type="KEGG" id="bman:114246864"/>
<keyword evidence="5" id="KW-1133">Transmembrane helix</keyword>
<keyword evidence="6" id="KW-1185">Reference proteome</keyword>
<dbReference type="GO" id="GO:0016020">
    <property type="term" value="C:membrane"/>
    <property type="evidence" value="ECO:0007669"/>
    <property type="project" value="UniProtKB-SubCell"/>
</dbReference>
<dbReference type="CDD" id="cd03784">
    <property type="entry name" value="GT1_Gtf-like"/>
    <property type="match status" value="1"/>
</dbReference>
<dbReference type="Pfam" id="PF00201">
    <property type="entry name" value="UDPGT"/>
    <property type="match status" value="1"/>
</dbReference>
<dbReference type="InterPro" id="IPR050271">
    <property type="entry name" value="UDP-glycosyltransferase"/>
</dbReference>
<accession>A0A6J2K0I5</accession>
<dbReference type="SMR" id="A0A6J2K0I5"/>
<proteinExistence type="inferred from homology"/>
<evidence type="ECO:0000256" key="3">
    <source>
        <dbReference type="ARBA" id="ARBA00022679"/>
    </source>
</evidence>
<name>A0A6J2K0I5_BOMMA</name>
<comment type="subcellular location">
    <subcellularLocation>
        <location evidence="5">Membrane</location>
        <topology evidence="5">Single-pass membrane protein</topology>
    </subcellularLocation>
</comment>
<dbReference type="GeneID" id="114246864"/>
<dbReference type="EC" id="2.4.1.17" evidence="5"/>
<dbReference type="AlphaFoldDB" id="A0A6J2K0I5"/>
<dbReference type="Proteomes" id="UP000504629">
    <property type="component" value="Unplaced"/>
</dbReference>
<protein>
    <recommendedName>
        <fullName evidence="5">UDP-glucuronosyltransferase</fullName>
        <ecNumber evidence="5">2.4.1.17</ecNumber>
    </recommendedName>
</protein>
<feature type="transmembrane region" description="Helical" evidence="5">
    <location>
        <begin position="492"/>
        <end position="513"/>
    </location>
</feature>
<organism evidence="6 7">
    <name type="scientific">Bombyx mandarina</name>
    <name type="common">Wild silk moth</name>
    <name type="synonym">Wild silkworm</name>
    <dbReference type="NCBI Taxonomy" id="7092"/>
    <lineage>
        <taxon>Eukaryota</taxon>
        <taxon>Metazoa</taxon>
        <taxon>Ecdysozoa</taxon>
        <taxon>Arthropoda</taxon>
        <taxon>Hexapoda</taxon>
        <taxon>Insecta</taxon>
        <taxon>Pterygota</taxon>
        <taxon>Neoptera</taxon>
        <taxon>Endopterygota</taxon>
        <taxon>Lepidoptera</taxon>
        <taxon>Glossata</taxon>
        <taxon>Ditrysia</taxon>
        <taxon>Bombycoidea</taxon>
        <taxon>Bombycidae</taxon>
        <taxon>Bombycinae</taxon>
        <taxon>Bombyx</taxon>
    </lineage>
</organism>
<dbReference type="SUPFAM" id="SSF53756">
    <property type="entry name" value="UDP-Glycosyltransferase/glycogen phosphorylase"/>
    <property type="match status" value="1"/>
</dbReference>
<evidence type="ECO:0000313" key="7">
    <source>
        <dbReference type="RefSeq" id="XP_028035385.1"/>
    </source>
</evidence>
<dbReference type="PROSITE" id="PS00375">
    <property type="entry name" value="UDPGT"/>
    <property type="match status" value="1"/>
</dbReference>
<keyword evidence="5" id="KW-0812">Transmembrane</keyword>
<evidence type="ECO:0000256" key="5">
    <source>
        <dbReference type="RuleBase" id="RU362059"/>
    </source>
</evidence>
<keyword evidence="3 4" id="KW-0808">Transferase</keyword>
<keyword evidence="2 4" id="KW-0328">Glycosyltransferase</keyword>
<evidence type="ECO:0000256" key="2">
    <source>
        <dbReference type="ARBA" id="ARBA00022676"/>
    </source>
</evidence>
<dbReference type="InterPro" id="IPR035595">
    <property type="entry name" value="UDP_glycos_trans_CS"/>
</dbReference>
<evidence type="ECO:0000256" key="1">
    <source>
        <dbReference type="ARBA" id="ARBA00009995"/>
    </source>
</evidence>
<dbReference type="GO" id="GO:0015020">
    <property type="term" value="F:glucuronosyltransferase activity"/>
    <property type="evidence" value="ECO:0007669"/>
    <property type="project" value="UniProtKB-EC"/>
</dbReference>
<dbReference type="PANTHER" id="PTHR48043:SF145">
    <property type="entry name" value="FI06409P-RELATED"/>
    <property type="match status" value="1"/>
</dbReference>
<dbReference type="Gene3D" id="3.40.50.2000">
    <property type="entry name" value="Glycogen Phosphorylase B"/>
    <property type="match status" value="2"/>
</dbReference>